<evidence type="ECO:0000313" key="2">
    <source>
        <dbReference type="EnsemblMetazoa" id="AMAM017635-PA"/>
    </source>
</evidence>
<feature type="compositionally biased region" description="Low complexity" evidence="1">
    <location>
        <begin position="41"/>
        <end position="61"/>
    </location>
</feature>
<organism evidence="2 3">
    <name type="scientific">Anopheles maculatus</name>
    <dbReference type="NCBI Taxonomy" id="74869"/>
    <lineage>
        <taxon>Eukaryota</taxon>
        <taxon>Metazoa</taxon>
        <taxon>Ecdysozoa</taxon>
        <taxon>Arthropoda</taxon>
        <taxon>Hexapoda</taxon>
        <taxon>Insecta</taxon>
        <taxon>Pterygota</taxon>
        <taxon>Neoptera</taxon>
        <taxon>Endopterygota</taxon>
        <taxon>Diptera</taxon>
        <taxon>Nematocera</taxon>
        <taxon>Culicoidea</taxon>
        <taxon>Culicidae</taxon>
        <taxon>Anophelinae</taxon>
        <taxon>Anopheles</taxon>
        <taxon>Anopheles maculatus group</taxon>
    </lineage>
</organism>
<protein>
    <submittedName>
        <fullName evidence="2">Uncharacterized protein</fullName>
    </submittedName>
</protein>
<dbReference type="VEuPathDB" id="VectorBase:AMAM017635"/>
<accession>A0A182T1B7</accession>
<dbReference type="EnsemblMetazoa" id="AMAM017635-RA">
    <property type="protein sequence ID" value="AMAM017635-PA"/>
    <property type="gene ID" value="AMAM017635"/>
</dbReference>
<feature type="compositionally biased region" description="Gly residues" evidence="1">
    <location>
        <begin position="28"/>
        <end position="40"/>
    </location>
</feature>
<dbReference type="Pfam" id="PF23278">
    <property type="entry name" value="Piwi_N"/>
    <property type="match status" value="1"/>
</dbReference>
<evidence type="ECO:0000256" key="1">
    <source>
        <dbReference type="SAM" id="MobiDB-lite"/>
    </source>
</evidence>
<dbReference type="Proteomes" id="UP000075901">
    <property type="component" value="Unassembled WGS sequence"/>
</dbReference>
<reference evidence="3" key="1">
    <citation type="submission" date="2013-09" db="EMBL/GenBank/DDBJ databases">
        <title>The Genome Sequence of Anopheles maculatus species B.</title>
        <authorList>
            <consortium name="The Broad Institute Genomics Platform"/>
            <person name="Neafsey D.E."/>
            <person name="Besansky N."/>
            <person name="Howell P."/>
            <person name="Walton C."/>
            <person name="Young S.K."/>
            <person name="Zeng Q."/>
            <person name="Gargeya S."/>
            <person name="Fitzgerald M."/>
            <person name="Haas B."/>
            <person name="Abouelleil A."/>
            <person name="Allen A.W."/>
            <person name="Alvarado L."/>
            <person name="Arachchi H.M."/>
            <person name="Berlin A.M."/>
            <person name="Chapman S.B."/>
            <person name="Gainer-Dewar J."/>
            <person name="Goldberg J."/>
            <person name="Griggs A."/>
            <person name="Gujja S."/>
            <person name="Hansen M."/>
            <person name="Howarth C."/>
            <person name="Imamovic A."/>
            <person name="Ireland A."/>
            <person name="Larimer J."/>
            <person name="McCowan C."/>
            <person name="Murphy C."/>
            <person name="Pearson M."/>
            <person name="Poon T.W."/>
            <person name="Priest M."/>
            <person name="Roberts A."/>
            <person name="Saif S."/>
            <person name="Shea T."/>
            <person name="Sisk P."/>
            <person name="Sykes S."/>
            <person name="Wortman J."/>
            <person name="Nusbaum C."/>
            <person name="Birren B."/>
        </authorList>
    </citation>
    <scope>NUCLEOTIDE SEQUENCE [LARGE SCALE GENOMIC DNA]</scope>
    <source>
        <strain evidence="3">maculatus3</strain>
    </source>
</reference>
<name>A0A182T1B7_9DIPT</name>
<proteinExistence type="predicted"/>
<reference evidence="2" key="2">
    <citation type="submission" date="2020-05" db="UniProtKB">
        <authorList>
            <consortium name="EnsemblMetazoa"/>
        </authorList>
    </citation>
    <scope>IDENTIFICATION</scope>
    <source>
        <strain evidence="2">maculatus3</strain>
    </source>
</reference>
<dbReference type="AlphaFoldDB" id="A0A182T1B7"/>
<feature type="region of interest" description="Disordered" evidence="1">
    <location>
        <begin position="1"/>
        <end position="101"/>
    </location>
</feature>
<evidence type="ECO:0000313" key="3">
    <source>
        <dbReference type="Proteomes" id="UP000075901"/>
    </source>
</evidence>
<sequence>MEQQPNRGRGRGTRGAPGSAGGQPNWKQGGGGSGRPGGNPSGSQPRQPYSAAPQQQQQPSSEGNGNGEGAAPKTTVKMVPRGGNGNGGNGGGDTGALGRGAMRGSRYVPEVVITRHANALSKQGASGTKLIVKTNYFRLTRKDKFSIFQYRVDFEPVVEDTRIMQALIRTQGPVIGPYIFEGTMLFLYNKLRSEEVDLQVKDPRTDALYQLKIRHVGTVDM</sequence>
<dbReference type="InterPro" id="IPR036085">
    <property type="entry name" value="PAZ_dom_sf"/>
</dbReference>
<dbReference type="SUPFAM" id="SSF101690">
    <property type="entry name" value="PAZ domain"/>
    <property type="match status" value="1"/>
</dbReference>
<keyword evidence="3" id="KW-1185">Reference proteome</keyword>
<feature type="compositionally biased region" description="Gly residues" evidence="1">
    <location>
        <begin position="82"/>
        <end position="98"/>
    </location>
</feature>